<organism evidence="3 4">
    <name type="scientific">Thiocystis violascens (strain ATCC 17096 / DSM 198 / 6111)</name>
    <name type="common">Chromatium violascens</name>
    <dbReference type="NCBI Taxonomy" id="765911"/>
    <lineage>
        <taxon>Bacteria</taxon>
        <taxon>Pseudomonadati</taxon>
        <taxon>Pseudomonadota</taxon>
        <taxon>Gammaproteobacteria</taxon>
        <taxon>Chromatiales</taxon>
        <taxon>Chromatiaceae</taxon>
        <taxon>Thiocystis</taxon>
    </lineage>
</organism>
<dbReference type="InterPro" id="IPR042099">
    <property type="entry name" value="ANL_N_sf"/>
</dbReference>
<accession>I3YB30</accession>
<dbReference type="Gene3D" id="3.30.300.30">
    <property type="match status" value="1"/>
</dbReference>
<dbReference type="PANTHER" id="PTHR43767">
    <property type="entry name" value="LONG-CHAIN-FATTY-ACID--COA LIGASE"/>
    <property type="match status" value="1"/>
</dbReference>
<dbReference type="InterPro" id="IPR045851">
    <property type="entry name" value="AMP-bd_C_sf"/>
</dbReference>
<dbReference type="Pfam" id="PF00501">
    <property type="entry name" value="AMP-binding"/>
    <property type="match status" value="1"/>
</dbReference>
<dbReference type="InterPro" id="IPR000873">
    <property type="entry name" value="AMP-dep_synth/lig_dom"/>
</dbReference>
<name>I3YB30_THIV6</name>
<evidence type="ECO:0000259" key="2">
    <source>
        <dbReference type="Pfam" id="PF00501"/>
    </source>
</evidence>
<dbReference type="eggNOG" id="COG0318">
    <property type="taxonomic scope" value="Bacteria"/>
</dbReference>
<dbReference type="AlphaFoldDB" id="I3YB30"/>
<dbReference type="HOGENOM" id="CLU_026234_2_0_6"/>
<dbReference type="GO" id="GO:0016874">
    <property type="term" value="F:ligase activity"/>
    <property type="evidence" value="ECO:0007669"/>
    <property type="project" value="UniProtKB-KW"/>
</dbReference>
<protein>
    <submittedName>
        <fullName evidence="3">Acyl-CoA synthetase/AMP-acid ligase</fullName>
    </submittedName>
</protein>
<dbReference type="STRING" id="765911.Thivi_2249"/>
<dbReference type="Proteomes" id="UP000006062">
    <property type="component" value="Chromosome"/>
</dbReference>
<sequence length="454" mass="48921">MTTPREPLPLLPSDQTDRPLFLIGAGATARVITSGTFLARALALSRTLPEAPYLINLCNDRYRFALSFAAALMRGTVSLFPPNRLVETAHEIARDYPGAICLGDAPLDGLRLPLMRVEEPLGALSANPPMPLIAAEREAFIIFTSGSTGRPQPHPKVWGDLVGCARVAGRRFGFRPDSGIVATVVPQHMYGLELSIMVPFVIGAQVVAARPFFPADIRAALADLPAPRILVTTPVHLAACVESGLTWPALEMVISATAPLPGSLAEQVETRLSTRVREIYGSTETGSIASRETCRDPVWRWYDSVRPSRDGARVSVTADFLPGPVPLADVLEFEADGGFRLVGRASEMIKVAGKRASLADLNRKLNAIDGVRDGVFVALEAGRDQIGRLAVVVVAPCLDRGAIIAGLAGHLDPVFYPRQIVFVDALPRNETGKLPRQDLLRLLRTQTNDADDPN</sequence>
<feature type="domain" description="AMP-dependent synthetase/ligase" evidence="2">
    <location>
        <begin position="127"/>
        <end position="297"/>
    </location>
</feature>
<reference evidence="3 4" key="1">
    <citation type="submission" date="2012-06" db="EMBL/GenBank/DDBJ databases">
        <title>Complete sequence of Thiocystis violascens DSM 198.</title>
        <authorList>
            <consortium name="US DOE Joint Genome Institute"/>
            <person name="Lucas S."/>
            <person name="Han J."/>
            <person name="Lapidus A."/>
            <person name="Cheng J.-F."/>
            <person name="Goodwin L."/>
            <person name="Pitluck S."/>
            <person name="Peters L."/>
            <person name="Ovchinnikova G."/>
            <person name="Teshima H."/>
            <person name="Detter J.C."/>
            <person name="Han C."/>
            <person name="Tapia R."/>
            <person name="Land M."/>
            <person name="Hauser L."/>
            <person name="Kyrpides N."/>
            <person name="Ivanova N."/>
            <person name="Pagani I."/>
            <person name="Vogl K."/>
            <person name="Liu Z."/>
            <person name="Frigaard N.-U."/>
            <person name="Bryant D."/>
            <person name="Woyke T."/>
        </authorList>
    </citation>
    <scope>NUCLEOTIDE SEQUENCE [LARGE SCALE GENOMIC DNA]</scope>
    <source>
        <strain evidence="4">ATCC 17096 / DSM 198 / 6111</strain>
    </source>
</reference>
<evidence type="ECO:0000256" key="1">
    <source>
        <dbReference type="ARBA" id="ARBA00022598"/>
    </source>
</evidence>
<keyword evidence="4" id="KW-1185">Reference proteome</keyword>
<dbReference type="SUPFAM" id="SSF56801">
    <property type="entry name" value="Acetyl-CoA synthetase-like"/>
    <property type="match status" value="1"/>
</dbReference>
<dbReference type="OrthoDB" id="9787658at2"/>
<proteinExistence type="predicted"/>
<evidence type="ECO:0000313" key="4">
    <source>
        <dbReference type="Proteomes" id="UP000006062"/>
    </source>
</evidence>
<evidence type="ECO:0000313" key="3">
    <source>
        <dbReference type="EMBL" id="AFL74198.1"/>
    </source>
</evidence>
<dbReference type="EMBL" id="CP003154">
    <property type="protein sequence ID" value="AFL74198.1"/>
    <property type="molecule type" value="Genomic_DNA"/>
</dbReference>
<dbReference type="Gene3D" id="3.40.50.12780">
    <property type="entry name" value="N-terminal domain of ligase-like"/>
    <property type="match status" value="1"/>
</dbReference>
<dbReference type="KEGG" id="tvi:Thivi_2249"/>
<dbReference type="PANTHER" id="PTHR43767:SF8">
    <property type="entry name" value="LONG-CHAIN-FATTY-ACID--COA LIGASE"/>
    <property type="match status" value="1"/>
</dbReference>
<keyword evidence="1 3" id="KW-0436">Ligase</keyword>
<dbReference type="InterPro" id="IPR050237">
    <property type="entry name" value="ATP-dep_AMP-bd_enzyme"/>
</dbReference>
<gene>
    <name evidence="3" type="ordered locus">Thivi_2249</name>
</gene>